<dbReference type="GO" id="GO:0000155">
    <property type="term" value="F:phosphorelay sensor kinase activity"/>
    <property type="evidence" value="ECO:0007669"/>
    <property type="project" value="InterPro"/>
</dbReference>
<feature type="region of interest" description="Disordered" evidence="9">
    <location>
        <begin position="590"/>
        <end position="612"/>
    </location>
</feature>
<evidence type="ECO:0000256" key="6">
    <source>
        <dbReference type="ARBA" id="ARBA00022777"/>
    </source>
</evidence>
<evidence type="ECO:0000256" key="7">
    <source>
        <dbReference type="ARBA" id="ARBA00022840"/>
    </source>
</evidence>
<comment type="caution">
    <text evidence="12">The sequence shown here is derived from an EMBL/GenBank/DDBJ whole genome shotgun (WGS) entry which is preliminary data.</text>
</comment>
<dbReference type="Pfam" id="PF07730">
    <property type="entry name" value="HisKA_3"/>
    <property type="match status" value="1"/>
</dbReference>
<evidence type="ECO:0000256" key="8">
    <source>
        <dbReference type="ARBA" id="ARBA00023012"/>
    </source>
</evidence>
<dbReference type="CDD" id="cd16917">
    <property type="entry name" value="HATPase_UhpB-NarQ-NarX-like"/>
    <property type="match status" value="1"/>
</dbReference>
<keyword evidence="13" id="KW-1185">Reference proteome</keyword>
<evidence type="ECO:0000256" key="4">
    <source>
        <dbReference type="ARBA" id="ARBA00022679"/>
    </source>
</evidence>
<keyword evidence="5" id="KW-0547">Nucleotide-binding</keyword>
<feature type="transmembrane region" description="Helical" evidence="10">
    <location>
        <begin position="128"/>
        <end position="145"/>
    </location>
</feature>
<feature type="region of interest" description="Disordered" evidence="9">
    <location>
        <begin position="433"/>
        <end position="473"/>
    </location>
</feature>
<evidence type="ECO:0000256" key="5">
    <source>
        <dbReference type="ARBA" id="ARBA00022741"/>
    </source>
</evidence>
<gene>
    <name evidence="12" type="ORF">AB852_34780</name>
</gene>
<comment type="catalytic activity">
    <reaction evidence="1">
        <text>ATP + protein L-histidine = ADP + protein N-phospho-L-histidine.</text>
        <dbReference type="EC" id="2.7.13.3"/>
    </reaction>
</comment>
<evidence type="ECO:0000256" key="10">
    <source>
        <dbReference type="SAM" id="Phobius"/>
    </source>
</evidence>
<sequence>MGRVRDAGWAAVGLWAVLAVPVLVADPLGFDEPRPWWQQTGALVVLAVAAVLRRARPVTAFLLVASLSVAAAAPALLTAAFGPSLAAFALLMGLWADRTGPALAAFGALLALGGARIAVRNVDPVTEALVLVAALLFVVVLPWLGGRNRRQGRALAEAGWARAQQLEREQRIVADRARLRERARIAQDMHDSLGHELSLIALRAGALQVARDLPPRHRAATAELRSAAAEATDRLHAIIGVLREPDEPLPLTPVPTDSVASLVRRAAASGMPVRMVDAVPDPEPPPGVTGVTAAPGAPVGPAVRGEDGVPRAYGAARRHPRTPGEEAGAPRAYGSAGEGPDVPSPLAEQVARGVVQEALTNAAKHAPGAPVTVCAVRDPLGTTVTVVSGPPRDAPVTVPGGFGLPGLRARVTALGGTFEAGRHGTDFRVHARIPGHPAPGPTPEPTPGPNVEPASGPVGAARSPAGAVTASVRPPRRTLPAVVAVPAAGAVFLGGALAWYAYAEARTVLAPSVYAGLRPGTTLDALRAELPERAVPDPPRDRAPAVPAGADECRYYRADGELFTTVPYFRLCFDGDGVLIAKDVVPRATTGRAGPAPDHGARLPGASSGGVR</sequence>
<feature type="region of interest" description="Disordered" evidence="9">
    <location>
        <begin position="315"/>
        <end position="345"/>
    </location>
</feature>
<evidence type="ECO:0000256" key="2">
    <source>
        <dbReference type="ARBA" id="ARBA00012438"/>
    </source>
</evidence>
<name>A0A1Q4UXP0_9ACTN</name>
<evidence type="ECO:0000259" key="11">
    <source>
        <dbReference type="Pfam" id="PF07730"/>
    </source>
</evidence>
<proteinExistence type="predicted"/>
<feature type="transmembrane region" description="Helical" evidence="10">
    <location>
        <begin position="479"/>
        <end position="502"/>
    </location>
</feature>
<dbReference type="GO" id="GO:0016020">
    <property type="term" value="C:membrane"/>
    <property type="evidence" value="ECO:0007669"/>
    <property type="project" value="InterPro"/>
</dbReference>
<feature type="domain" description="Signal transduction histidine kinase subgroup 3 dimerisation and phosphoacceptor" evidence="11">
    <location>
        <begin position="181"/>
        <end position="246"/>
    </location>
</feature>
<protein>
    <recommendedName>
        <fullName evidence="2">histidine kinase</fullName>
        <ecNumber evidence="2">2.7.13.3</ecNumber>
    </recommendedName>
</protein>
<dbReference type="EMBL" id="LFBV01000012">
    <property type="protein sequence ID" value="OKH90364.1"/>
    <property type="molecule type" value="Genomic_DNA"/>
</dbReference>
<dbReference type="InterPro" id="IPR036890">
    <property type="entry name" value="HATPase_C_sf"/>
</dbReference>
<keyword evidence="10" id="KW-1133">Transmembrane helix</keyword>
<dbReference type="STRING" id="1048205.AB852_34780"/>
<dbReference type="GO" id="GO:0005524">
    <property type="term" value="F:ATP binding"/>
    <property type="evidence" value="ECO:0007669"/>
    <property type="project" value="UniProtKB-KW"/>
</dbReference>
<keyword evidence="7" id="KW-0067">ATP-binding</keyword>
<dbReference type="PANTHER" id="PTHR24421">
    <property type="entry name" value="NITRATE/NITRITE SENSOR PROTEIN NARX-RELATED"/>
    <property type="match status" value="1"/>
</dbReference>
<evidence type="ECO:0000313" key="13">
    <source>
        <dbReference type="Proteomes" id="UP000186455"/>
    </source>
</evidence>
<dbReference type="GO" id="GO:0046983">
    <property type="term" value="F:protein dimerization activity"/>
    <property type="evidence" value="ECO:0007669"/>
    <property type="project" value="InterPro"/>
</dbReference>
<feature type="transmembrane region" description="Helical" evidence="10">
    <location>
        <begin position="59"/>
        <end position="81"/>
    </location>
</feature>
<dbReference type="Gene3D" id="3.30.565.10">
    <property type="entry name" value="Histidine kinase-like ATPase, C-terminal domain"/>
    <property type="match status" value="1"/>
</dbReference>
<dbReference type="Gene3D" id="1.20.5.1930">
    <property type="match status" value="1"/>
</dbReference>
<evidence type="ECO:0000256" key="9">
    <source>
        <dbReference type="SAM" id="MobiDB-lite"/>
    </source>
</evidence>
<dbReference type="EC" id="2.7.13.3" evidence="2"/>
<feature type="transmembrane region" description="Helical" evidence="10">
    <location>
        <begin position="101"/>
        <end position="119"/>
    </location>
</feature>
<keyword evidence="6" id="KW-0418">Kinase</keyword>
<evidence type="ECO:0000313" key="12">
    <source>
        <dbReference type="EMBL" id="OKH90364.1"/>
    </source>
</evidence>
<dbReference type="InterPro" id="IPR050482">
    <property type="entry name" value="Sensor_HK_TwoCompSys"/>
</dbReference>
<organism evidence="12 13">
    <name type="scientific">Streptomyces uncialis</name>
    <dbReference type="NCBI Taxonomy" id="1048205"/>
    <lineage>
        <taxon>Bacteria</taxon>
        <taxon>Bacillati</taxon>
        <taxon>Actinomycetota</taxon>
        <taxon>Actinomycetes</taxon>
        <taxon>Kitasatosporales</taxon>
        <taxon>Streptomycetaceae</taxon>
        <taxon>Streptomyces</taxon>
    </lineage>
</organism>
<dbReference type="SUPFAM" id="SSF55874">
    <property type="entry name" value="ATPase domain of HSP90 chaperone/DNA topoisomerase II/histidine kinase"/>
    <property type="match status" value="1"/>
</dbReference>
<keyword evidence="10" id="KW-0812">Transmembrane</keyword>
<keyword evidence="10" id="KW-0472">Membrane</keyword>
<keyword evidence="4" id="KW-0808">Transferase</keyword>
<keyword evidence="8" id="KW-0902">Two-component regulatory system</keyword>
<evidence type="ECO:0000256" key="3">
    <source>
        <dbReference type="ARBA" id="ARBA00022553"/>
    </source>
</evidence>
<reference evidence="12 13" key="1">
    <citation type="submission" date="2015-06" db="EMBL/GenBank/DDBJ databases">
        <title>Cloning and characterization of the uncialamcin biosynthetic gene cluster.</title>
        <authorList>
            <person name="Yan X."/>
            <person name="Huang T."/>
            <person name="Ge H."/>
            <person name="Shen B."/>
        </authorList>
    </citation>
    <scope>NUCLEOTIDE SEQUENCE [LARGE SCALE GENOMIC DNA]</scope>
    <source>
        <strain evidence="12 13">DCA2648</strain>
    </source>
</reference>
<feature type="transmembrane region" description="Helical" evidence="10">
    <location>
        <begin position="35"/>
        <end position="52"/>
    </location>
</feature>
<evidence type="ECO:0000256" key="1">
    <source>
        <dbReference type="ARBA" id="ARBA00000085"/>
    </source>
</evidence>
<dbReference type="InterPro" id="IPR011712">
    <property type="entry name" value="Sig_transdc_His_kin_sub3_dim/P"/>
</dbReference>
<accession>A0A1Q4UXP0</accession>
<dbReference type="PANTHER" id="PTHR24421:SF10">
    <property type="entry name" value="NITRATE_NITRITE SENSOR PROTEIN NARQ"/>
    <property type="match status" value="1"/>
</dbReference>
<dbReference type="Proteomes" id="UP000186455">
    <property type="component" value="Unassembled WGS sequence"/>
</dbReference>
<feature type="compositionally biased region" description="Pro residues" evidence="9">
    <location>
        <begin position="436"/>
        <end position="450"/>
    </location>
</feature>
<dbReference type="AlphaFoldDB" id="A0A1Q4UXP0"/>
<keyword evidence="3" id="KW-0597">Phosphoprotein</keyword>